<protein>
    <submittedName>
        <fullName evidence="2">DUF1330 domain-containing protein</fullName>
    </submittedName>
</protein>
<dbReference type="Proteomes" id="UP001273531">
    <property type="component" value="Unassembled WGS sequence"/>
</dbReference>
<proteinExistence type="predicted"/>
<dbReference type="PANTHER" id="PTHR41521">
    <property type="match status" value="1"/>
</dbReference>
<dbReference type="SUPFAM" id="SSF54909">
    <property type="entry name" value="Dimeric alpha+beta barrel"/>
    <property type="match status" value="1"/>
</dbReference>
<dbReference type="InterPro" id="IPR010753">
    <property type="entry name" value="DUF1330"/>
</dbReference>
<accession>A0ABU3Y3U6</accession>
<dbReference type="Pfam" id="PF07045">
    <property type="entry name" value="DUF1330"/>
    <property type="match status" value="1"/>
</dbReference>
<evidence type="ECO:0000259" key="1">
    <source>
        <dbReference type="Pfam" id="PF07045"/>
    </source>
</evidence>
<reference evidence="2 3" key="1">
    <citation type="submission" date="2023-10" db="EMBL/GenBank/DDBJ databases">
        <title>Sphingomonas sp. HF-S4 16S ribosomal RNA gene Genome sequencing and assembly.</title>
        <authorList>
            <person name="Lee H."/>
        </authorList>
    </citation>
    <scope>NUCLEOTIDE SEQUENCE [LARGE SCALE GENOMIC DNA]</scope>
    <source>
        <strain evidence="2 3">HF-S4</strain>
    </source>
</reference>
<dbReference type="Gene3D" id="3.30.70.100">
    <property type="match status" value="1"/>
</dbReference>
<sequence length="95" mass="10049">MAAYIVATVRISDPERFAAYAKGISGLSEQFGGVAVVKGPVAEVLEGGSPVGERVVVTRYESADDARAYIASEQYCAASVHREGAADVEMRLLIE</sequence>
<name>A0ABU3Y3U6_9SPHN</name>
<comment type="caution">
    <text evidence="2">The sequence shown here is derived from an EMBL/GenBank/DDBJ whole genome shotgun (WGS) entry which is preliminary data.</text>
</comment>
<evidence type="ECO:0000313" key="2">
    <source>
        <dbReference type="EMBL" id="MDV3456090.1"/>
    </source>
</evidence>
<gene>
    <name evidence="2" type="ORF">RZN05_03780</name>
</gene>
<dbReference type="EMBL" id="JAWJEJ010000001">
    <property type="protein sequence ID" value="MDV3456090.1"/>
    <property type="molecule type" value="Genomic_DNA"/>
</dbReference>
<evidence type="ECO:0000313" key="3">
    <source>
        <dbReference type="Proteomes" id="UP001273531"/>
    </source>
</evidence>
<dbReference type="PANTHER" id="PTHR41521:SF4">
    <property type="entry name" value="BLR0684 PROTEIN"/>
    <property type="match status" value="1"/>
</dbReference>
<dbReference type="RefSeq" id="WP_317225288.1">
    <property type="nucleotide sequence ID" value="NZ_JAWJEJ010000001.1"/>
</dbReference>
<feature type="domain" description="DUF1330" evidence="1">
    <location>
        <begin position="3"/>
        <end position="92"/>
    </location>
</feature>
<organism evidence="2 3">
    <name type="scientific">Sphingomonas agrestis</name>
    <dbReference type="NCBI Taxonomy" id="3080540"/>
    <lineage>
        <taxon>Bacteria</taxon>
        <taxon>Pseudomonadati</taxon>
        <taxon>Pseudomonadota</taxon>
        <taxon>Alphaproteobacteria</taxon>
        <taxon>Sphingomonadales</taxon>
        <taxon>Sphingomonadaceae</taxon>
        <taxon>Sphingomonas</taxon>
    </lineage>
</organism>
<keyword evidence="3" id="KW-1185">Reference proteome</keyword>
<dbReference type="InterPro" id="IPR011008">
    <property type="entry name" value="Dimeric_a/b-barrel"/>
</dbReference>